<dbReference type="PANTHER" id="PTHR48039">
    <property type="entry name" value="RNA-BINDING MOTIF PROTEIN 14B"/>
    <property type="match status" value="1"/>
</dbReference>
<comment type="subcellular location">
    <subcellularLocation>
        <location evidence="1">Nucleus</location>
    </subcellularLocation>
</comment>
<keyword evidence="3 5" id="KW-0694">RNA-binding</keyword>
<feature type="compositionally biased region" description="Acidic residues" evidence="6">
    <location>
        <begin position="148"/>
        <end position="163"/>
    </location>
</feature>
<evidence type="ECO:0000256" key="4">
    <source>
        <dbReference type="ARBA" id="ARBA00023242"/>
    </source>
</evidence>
<dbReference type="GO" id="GO:0005730">
    <property type="term" value="C:nucleolus"/>
    <property type="evidence" value="ECO:0007669"/>
    <property type="project" value="TreeGrafter"/>
</dbReference>
<dbReference type="InterPro" id="IPR012677">
    <property type="entry name" value="Nucleotide-bd_a/b_plait_sf"/>
</dbReference>
<evidence type="ECO:0000259" key="7">
    <source>
        <dbReference type="PROSITE" id="PS50102"/>
    </source>
</evidence>
<dbReference type="InterPro" id="IPR000504">
    <property type="entry name" value="RRM_dom"/>
</dbReference>
<keyword evidence="4" id="KW-0539">Nucleus</keyword>
<evidence type="ECO:0000256" key="6">
    <source>
        <dbReference type="SAM" id="MobiDB-lite"/>
    </source>
</evidence>
<feature type="domain" description="RRM" evidence="7">
    <location>
        <begin position="19"/>
        <end position="100"/>
    </location>
</feature>
<evidence type="ECO:0000256" key="5">
    <source>
        <dbReference type="PROSITE-ProRule" id="PRU00176"/>
    </source>
</evidence>
<feature type="region of interest" description="Disordered" evidence="6">
    <location>
        <begin position="109"/>
        <end position="176"/>
    </location>
</feature>
<dbReference type="Gene3D" id="3.30.70.330">
    <property type="match status" value="2"/>
</dbReference>
<dbReference type="SUPFAM" id="SSF54928">
    <property type="entry name" value="RNA-binding domain, RBD"/>
    <property type="match status" value="2"/>
</dbReference>
<dbReference type="PROSITE" id="PS50102">
    <property type="entry name" value="RRM"/>
    <property type="match status" value="1"/>
</dbReference>
<dbReference type="SMART" id="SM00360">
    <property type="entry name" value="RRM"/>
    <property type="match status" value="2"/>
</dbReference>
<reference evidence="9" key="1">
    <citation type="submission" date="2022-11" db="UniProtKB">
        <authorList>
            <consortium name="WormBaseParasite"/>
        </authorList>
    </citation>
    <scope>IDENTIFICATION</scope>
</reference>
<keyword evidence="8" id="KW-1185">Reference proteome</keyword>
<dbReference type="InterPro" id="IPR051945">
    <property type="entry name" value="RRM_MRD1_RNA_proc_ribogen"/>
</dbReference>
<organism evidence="8 9">
    <name type="scientific">Ditylenchus dipsaci</name>
    <dbReference type="NCBI Taxonomy" id="166011"/>
    <lineage>
        <taxon>Eukaryota</taxon>
        <taxon>Metazoa</taxon>
        <taxon>Ecdysozoa</taxon>
        <taxon>Nematoda</taxon>
        <taxon>Chromadorea</taxon>
        <taxon>Rhabditida</taxon>
        <taxon>Tylenchina</taxon>
        <taxon>Tylenchomorpha</taxon>
        <taxon>Sphaerularioidea</taxon>
        <taxon>Anguinidae</taxon>
        <taxon>Anguininae</taxon>
        <taxon>Ditylenchus</taxon>
    </lineage>
</organism>
<dbReference type="Proteomes" id="UP000887574">
    <property type="component" value="Unplaced"/>
</dbReference>
<dbReference type="Pfam" id="PF00076">
    <property type="entry name" value="RRM_1"/>
    <property type="match status" value="1"/>
</dbReference>
<evidence type="ECO:0000256" key="1">
    <source>
        <dbReference type="ARBA" id="ARBA00004123"/>
    </source>
</evidence>
<protein>
    <submittedName>
        <fullName evidence="9">RRM domain-containing protein</fullName>
    </submittedName>
</protein>
<accession>A0A915D6W7</accession>
<dbReference type="GO" id="GO:0003729">
    <property type="term" value="F:mRNA binding"/>
    <property type="evidence" value="ECO:0007669"/>
    <property type="project" value="TreeGrafter"/>
</dbReference>
<dbReference type="InterPro" id="IPR035979">
    <property type="entry name" value="RBD_domain_sf"/>
</dbReference>
<dbReference type="AlphaFoldDB" id="A0A915D6W7"/>
<dbReference type="CDD" id="cd00590">
    <property type="entry name" value="RRM_SF"/>
    <property type="match status" value="1"/>
</dbReference>
<proteinExistence type="predicted"/>
<evidence type="ECO:0000256" key="2">
    <source>
        <dbReference type="ARBA" id="ARBA00022737"/>
    </source>
</evidence>
<keyword evidence="2" id="KW-0677">Repeat</keyword>
<evidence type="ECO:0000313" key="8">
    <source>
        <dbReference type="Proteomes" id="UP000887574"/>
    </source>
</evidence>
<evidence type="ECO:0000256" key="3">
    <source>
        <dbReference type="ARBA" id="ARBA00022884"/>
    </source>
</evidence>
<evidence type="ECO:0000313" key="9">
    <source>
        <dbReference type="WBParaSite" id="jg16369"/>
    </source>
</evidence>
<sequence length="471" mass="53702">MEEEKIGNFTSRGPGIKSWRIIIRNLPFDTKTEDVQELAKAFGSIKEVKLPKCKDTKFPDSCAGFCFVQFATRKEAEAARENLNFTEFKKRKVAVDWAIDKDRYVTKTTEARERKQASNPQKTVFREEEQSDTEDEKEASYAESSNKEEEEEESDDDESDSDASMDTAQKEPRKEDVAISEGRVVFLRNIDLALPIHLLRKRQANQPTGTAFVHFAQKDSADAFLDQLASEEGVEINGRKIFGHRAVPKSDADSLKKIMQSSRRISEIFTCYVLLSYGLVPLKLVECRLNLHMFVSPTRLAIHNVPFSYNDEKLREVSRSGPEGALYSRAIKRLWICEFSNHTDALVALRFLNNNAEIFTDDKRPIVEFSIENLQALKIKEMRAANIKNPQQFSKKKEWKPAALTVKESSALAATKRELMAGGKKWLPKKFGEKVRHKNTGQKKVLKPKKTIVKKSSVSELLSMFLLLLLN</sequence>
<dbReference type="PANTHER" id="PTHR48039:SF5">
    <property type="entry name" value="RNA-BINDING PROTEIN 28"/>
    <property type="match status" value="1"/>
</dbReference>
<dbReference type="WBParaSite" id="jg16369">
    <property type="protein sequence ID" value="jg16369"/>
    <property type="gene ID" value="jg16369"/>
</dbReference>
<name>A0A915D6W7_9BILA</name>